<reference evidence="3" key="1">
    <citation type="journal article" date="2021" name="Genome Biol. Evol.">
        <title>A High-Quality Reference Genome for a Parasitic Bivalve with Doubly Uniparental Inheritance (Bivalvia: Unionida).</title>
        <authorList>
            <person name="Smith C.H."/>
        </authorList>
    </citation>
    <scope>NUCLEOTIDE SEQUENCE</scope>
    <source>
        <strain evidence="3">CHS0354</strain>
    </source>
</reference>
<protein>
    <recommendedName>
        <fullName evidence="2">Cupin-like domain-containing protein</fullName>
    </recommendedName>
</protein>
<proteinExistence type="predicted"/>
<comment type="caution">
    <text evidence="3">The sequence shown here is derived from an EMBL/GenBank/DDBJ whole genome shotgun (WGS) entry which is preliminary data.</text>
</comment>
<gene>
    <name evidence="3" type="ORF">CHS0354_022808</name>
</gene>
<dbReference type="InterPro" id="IPR050910">
    <property type="entry name" value="JMJD6_ArgDemeth/LysHydrox"/>
</dbReference>
<feature type="transmembrane region" description="Helical" evidence="1">
    <location>
        <begin position="37"/>
        <end position="55"/>
    </location>
</feature>
<organism evidence="3 4">
    <name type="scientific">Potamilus streckersoni</name>
    <dbReference type="NCBI Taxonomy" id="2493646"/>
    <lineage>
        <taxon>Eukaryota</taxon>
        <taxon>Metazoa</taxon>
        <taxon>Spiralia</taxon>
        <taxon>Lophotrochozoa</taxon>
        <taxon>Mollusca</taxon>
        <taxon>Bivalvia</taxon>
        <taxon>Autobranchia</taxon>
        <taxon>Heteroconchia</taxon>
        <taxon>Palaeoheterodonta</taxon>
        <taxon>Unionida</taxon>
        <taxon>Unionoidea</taxon>
        <taxon>Unionidae</taxon>
        <taxon>Ambleminae</taxon>
        <taxon>Lampsilini</taxon>
        <taxon>Potamilus</taxon>
    </lineage>
</organism>
<sequence length="278" mass="32934">MRQMNRCEKNRLINLNNVNHQTQYYLDSKELITPCRLFIILIVSVMMIVSLASSVKKLEIVMETPDSLQLDFNFSKQQYLFDYECALNDRQEMLELYGRTYHSGSVEKRSGLSVQEFGDLYDAKWPVIVTDVVPNWPASSWTKDFFLERYGDERILLHAVEGRLVDGVGHIRTFREFFRYLQRGGSQRAWIYMEDEIFSQAHPEIKKDIEPNPYMEENFFKFFPDGIRPWDCMILWGSPFSRSTLHMDPYNWTAISGVIYGKKHWKNTLKWSKGQVNY</sequence>
<reference evidence="3" key="2">
    <citation type="journal article" date="2021" name="Genome Biol. Evol.">
        <title>Developing a high-quality reference genome for a parasitic bivalve with doubly uniparental inheritance (Bivalvia: Unionida).</title>
        <authorList>
            <person name="Smith C.H."/>
        </authorList>
    </citation>
    <scope>NUCLEOTIDE SEQUENCE</scope>
    <source>
        <strain evidence="3">CHS0354</strain>
        <tissue evidence="3">Mantle</tissue>
    </source>
</reference>
<keyword evidence="4" id="KW-1185">Reference proteome</keyword>
<dbReference type="Gene3D" id="2.60.120.650">
    <property type="entry name" value="Cupin"/>
    <property type="match status" value="1"/>
</dbReference>
<evidence type="ECO:0000313" key="4">
    <source>
        <dbReference type="Proteomes" id="UP001195483"/>
    </source>
</evidence>
<evidence type="ECO:0000313" key="3">
    <source>
        <dbReference type="EMBL" id="KAK3583772.1"/>
    </source>
</evidence>
<dbReference type="EMBL" id="JAEAOA010001385">
    <property type="protein sequence ID" value="KAK3583772.1"/>
    <property type="molecule type" value="Genomic_DNA"/>
</dbReference>
<dbReference type="InterPro" id="IPR041667">
    <property type="entry name" value="Cupin_8"/>
</dbReference>
<dbReference type="Proteomes" id="UP001195483">
    <property type="component" value="Unassembled WGS sequence"/>
</dbReference>
<keyword evidence="1" id="KW-1133">Transmembrane helix</keyword>
<dbReference type="SUPFAM" id="SSF51197">
    <property type="entry name" value="Clavaminate synthase-like"/>
    <property type="match status" value="1"/>
</dbReference>
<dbReference type="GO" id="GO:0005634">
    <property type="term" value="C:nucleus"/>
    <property type="evidence" value="ECO:0007669"/>
    <property type="project" value="TreeGrafter"/>
</dbReference>
<dbReference type="Pfam" id="PF13621">
    <property type="entry name" value="Cupin_8"/>
    <property type="match status" value="1"/>
</dbReference>
<keyword evidence="1" id="KW-0472">Membrane</keyword>
<evidence type="ECO:0000256" key="1">
    <source>
        <dbReference type="SAM" id="Phobius"/>
    </source>
</evidence>
<dbReference type="AlphaFoldDB" id="A0AAE0VNW6"/>
<dbReference type="PANTHER" id="PTHR12480:SF21">
    <property type="entry name" value="JMJC DOMAIN-CONTAINING PROTEIN 8"/>
    <property type="match status" value="1"/>
</dbReference>
<name>A0AAE0VNW6_9BIVA</name>
<evidence type="ECO:0000259" key="2">
    <source>
        <dbReference type="Pfam" id="PF13621"/>
    </source>
</evidence>
<feature type="domain" description="Cupin-like" evidence="2">
    <location>
        <begin position="117"/>
        <end position="265"/>
    </location>
</feature>
<keyword evidence="1" id="KW-0812">Transmembrane</keyword>
<dbReference type="PANTHER" id="PTHR12480">
    <property type="entry name" value="ARGININE DEMETHYLASE AND LYSYL-HYDROXYLASE JMJD"/>
    <property type="match status" value="1"/>
</dbReference>
<reference evidence="3" key="3">
    <citation type="submission" date="2023-05" db="EMBL/GenBank/DDBJ databases">
        <authorList>
            <person name="Smith C.H."/>
        </authorList>
    </citation>
    <scope>NUCLEOTIDE SEQUENCE</scope>
    <source>
        <strain evidence="3">CHS0354</strain>
        <tissue evidence="3">Mantle</tissue>
    </source>
</reference>
<accession>A0AAE0VNW6</accession>
<dbReference type="GO" id="GO:0000987">
    <property type="term" value="F:cis-regulatory region sequence-specific DNA binding"/>
    <property type="evidence" value="ECO:0007669"/>
    <property type="project" value="TreeGrafter"/>
</dbReference>